<feature type="transmembrane region" description="Helical" evidence="1">
    <location>
        <begin position="82"/>
        <end position="102"/>
    </location>
</feature>
<evidence type="ECO:0000256" key="1">
    <source>
        <dbReference type="SAM" id="Phobius"/>
    </source>
</evidence>
<dbReference type="Gene3D" id="3.40.190.10">
    <property type="entry name" value="Periplasmic binding protein-like II"/>
    <property type="match status" value="1"/>
</dbReference>
<sequence>MCLALTAATAASAHGFGQRYDLPLPLPLYLFGAAAAVALSFVMFGLFARRDRATRRTRHIDLFATGPGAAIARSGLVRSLALAIRLAALGGFTVTIVAGFVGDQNPYRNIAPTLVWIIFWVGLVHASALLGNIWDLLNPWRTLFAGAERLYQLAVGGELARRLPYPPALGVWPACLLLLAFAWIELVYPSPAVPAHVALIVTAYTILTLAGMFVFGREAWLQRGEVFSIVFGTFARFAPIRATAGAPPKCMLRPFGAGLHDDAPVSTSMMALVLLLLSSVLYDGLIATPAWSGTEAMLAGDPVTIRTAGLVGFWLLFVGAYLAACAAAAALLGGGQSALRFGRGFALTLVPIAIGYHVAHYLVFLLIQGQYIVPLLSDPFGYGWDLFGTAAYRVDIAIVGARFAWYAALAAIVIGHVAAVYLAHARAMRILPGTRLAMRSQVPLTALMVVYTFIGLSITAEPIVTQRDSAPPAAVAGAIPVPADAVLPEPGDGRLRPVGAEKVAAAKMTYRVLGSLFHDGSRMTIADLLYAYMFAYRWGVRRPGDEAHYDPAIDAATAVLRRALAGVRAVGSDTTARTFRVGDISFVRELLIVDVYLTAAAPDDPDYNAVLAPPWSTLPWHLVVLMEEAVSRGWAAFSQAEAQRRDVDWLDLVRLEPLKRKLLALVEAFERAAYRPDALQSLVSADAARQRWSALAAFYRDHGHFLVTNGPYQLTRWSADSATLGAFRDMTYPLGVGTYDAYAIPRHGHVTRADWDGRRVTLSGDIEIVEKFQRSYRLVRMPLPSIAPVVRSRAAPSCRYTVVDDQGRVVLAGVAPLAEDATFRIEVGGRLSGGRYTMLAVIAVNGNVTNPEIRRIPISVAADR</sequence>
<feature type="transmembrane region" description="Helical" evidence="1">
    <location>
        <begin position="269"/>
        <end position="291"/>
    </location>
</feature>
<name>A0A5C8PMC4_9HYPH</name>
<feature type="transmembrane region" description="Helical" evidence="1">
    <location>
        <begin position="194"/>
        <end position="215"/>
    </location>
</feature>
<keyword evidence="3" id="KW-1185">Reference proteome</keyword>
<proteinExistence type="predicted"/>
<dbReference type="Proteomes" id="UP000321638">
    <property type="component" value="Unassembled WGS sequence"/>
</dbReference>
<gene>
    <name evidence="2" type="ORF">FHP25_14925</name>
</gene>
<dbReference type="AlphaFoldDB" id="A0A5C8PMC4"/>
<feature type="transmembrane region" description="Helical" evidence="1">
    <location>
        <begin position="403"/>
        <end position="423"/>
    </location>
</feature>
<organism evidence="2 3">
    <name type="scientific">Vineibacter terrae</name>
    <dbReference type="NCBI Taxonomy" id="2586908"/>
    <lineage>
        <taxon>Bacteria</taxon>
        <taxon>Pseudomonadati</taxon>
        <taxon>Pseudomonadota</taxon>
        <taxon>Alphaproteobacteria</taxon>
        <taxon>Hyphomicrobiales</taxon>
        <taxon>Vineibacter</taxon>
    </lineage>
</organism>
<evidence type="ECO:0000313" key="2">
    <source>
        <dbReference type="EMBL" id="TXL75171.1"/>
    </source>
</evidence>
<protein>
    <submittedName>
        <fullName evidence="2">Uncharacterized protein</fullName>
    </submittedName>
</protein>
<feature type="transmembrane region" description="Helical" evidence="1">
    <location>
        <begin position="311"/>
        <end position="332"/>
    </location>
</feature>
<dbReference type="OrthoDB" id="8168962at2"/>
<keyword evidence="1" id="KW-0812">Transmembrane</keyword>
<feature type="transmembrane region" description="Helical" evidence="1">
    <location>
        <begin position="344"/>
        <end position="367"/>
    </location>
</feature>
<keyword evidence="1" id="KW-0472">Membrane</keyword>
<evidence type="ECO:0000313" key="3">
    <source>
        <dbReference type="Proteomes" id="UP000321638"/>
    </source>
</evidence>
<feature type="transmembrane region" description="Helical" evidence="1">
    <location>
        <begin position="27"/>
        <end position="48"/>
    </location>
</feature>
<keyword evidence="1" id="KW-1133">Transmembrane helix</keyword>
<reference evidence="2 3" key="1">
    <citation type="submission" date="2019-06" db="EMBL/GenBank/DDBJ databases">
        <title>New taxonomy in bacterial strain CC-CFT640, isolated from vineyard.</title>
        <authorList>
            <person name="Lin S.-Y."/>
            <person name="Tsai C.-F."/>
            <person name="Young C.-C."/>
        </authorList>
    </citation>
    <scope>NUCLEOTIDE SEQUENCE [LARGE SCALE GENOMIC DNA]</scope>
    <source>
        <strain evidence="2 3">CC-CFT640</strain>
    </source>
</reference>
<feature type="transmembrane region" description="Helical" evidence="1">
    <location>
        <begin position="169"/>
        <end position="188"/>
    </location>
</feature>
<dbReference type="EMBL" id="VDUZ01000015">
    <property type="protein sequence ID" value="TXL75171.1"/>
    <property type="molecule type" value="Genomic_DNA"/>
</dbReference>
<dbReference type="RefSeq" id="WP_147847742.1">
    <property type="nucleotide sequence ID" value="NZ_VDUZ01000015.1"/>
</dbReference>
<accession>A0A5C8PMC4</accession>
<feature type="transmembrane region" description="Helical" evidence="1">
    <location>
        <begin position="114"/>
        <end position="134"/>
    </location>
</feature>
<comment type="caution">
    <text evidence="2">The sequence shown here is derived from an EMBL/GenBank/DDBJ whole genome shotgun (WGS) entry which is preliminary data.</text>
</comment>